<dbReference type="SUPFAM" id="SSF56112">
    <property type="entry name" value="Protein kinase-like (PK-like)"/>
    <property type="match status" value="1"/>
</dbReference>
<protein>
    <submittedName>
        <fullName evidence="7">AarF/ABC1/UbiB kinase family protein</fullName>
    </submittedName>
</protein>
<proteinExistence type="inferred from homology"/>
<keyword evidence="7" id="KW-0418">Kinase</keyword>
<evidence type="ECO:0000256" key="1">
    <source>
        <dbReference type="ARBA" id="ARBA00009670"/>
    </source>
</evidence>
<reference evidence="8" key="1">
    <citation type="submission" date="2018-08" db="EMBL/GenBank/DDBJ databases">
        <title>Thalassotalea euphylliae genome.</title>
        <authorList>
            <person name="Summers S."/>
            <person name="Rice S.A."/>
            <person name="Freckelton M.L."/>
            <person name="Nedved B.T."/>
            <person name="Hadfield M.G."/>
        </authorList>
    </citation>
    <scope>NUCLEOTIDE SEQUENCE [LARGE SCALE GENOMIC DNA]</scope>
    <source>
        <strain evidence="8">H3</strain>
    </source>
</reference>
<dbReference type="CDD" id="cd13970">
    <property type="entry name" value="ABC1_ADCK3"/>
    <property type="match status" value="1"/>
</dbReference>
<accession>A0A3E0U1D2</accession>
<feature type="domain" description="ABC1 atypical kinase-like" evidence="6">
    <location>
        <begin position="111"/>
        <end position="349"/>
    </location>
</feature>
<dbReference type="GO" id="GO:0016301">
    <property type="term" value="F:kinase activity"/>
    <property type="evidence" value="ECO:0007669"/>
    <property type="project" value="UniProtKB-KW"/>
</dbReference>
<dbReference type="InterPro" id="IPR034646">
    <property type="entry name" value="ADCK3_dom"/>
</dbReference>
<dbReference type="RefSeq" id="WP_116013881.1">
    <property type="nucleotide sequence ID" value="NZ_QUOT01000001.1"/>
</dbReference>
<gene>
    <name evidence="7" type="ORF">DXX94_03485</name>
</gene>
<evidence type="ECO:0000259" key="6">
    <source>
        <dbReference type="Pfam" id="PF03109"/>
    </source>
</evidence>
<dbReference type="Pfam" id="PF03109">
    <property type="entry name" value="ABC1"/>
    <property type="match status" value="1"/>
</dbReference>
<organism evidence="7 8">
    <name type="scientific">Thalassotalea euphylliae</name>
    <dbReference type="NCBI Taxonomy" id="1655234"/>
    <lineage>
        <taxon>Bacteria</taxon>
        <taxon>Pseudomonadati</taxon>
        <taxon>Pseudomonadota</taxon>
        <taxon>Gammaproteobacteria</taxon>
        <taxon>Alteromonadales</taxon>
        <taxon>Colwelliaceae</taxon>
        <taxon>Thalassotalea</taxon>
    </lineage>
</organism>
<comment type="similarity">
    <text evidence="1">Belongs to the protein kinase superfamily. ADCK protein kinase family.</text>
</comment>
<dbReference type="InterPro" id="IPR051409">
    <property type="entry name" value="Atypical_kinase_ADCK"/>
</dbReference>
<dbReference type="AlphaFoldDB" id="A0A3E0U1D2"/>
<evidence type="ECO:0000313" key="8">
    <source>
        <dbReference type="Proteomes" id="UP000256899"/>
    </source>
</evidence>
<dbReference type="EMBL" id="QUOT01000001">
    <property type="protein sequence ID" value="REL29842.1"/>
    <property type="molecule type" value="Genomic_DNA"/>
</dbReference>
<comment type="caution">
    <text evidence="7">The sequence shown here is derived from an EMBL/GenBank/DDBJ whole genome shotgun (WGS) entry which is preliminary data.</text>
</comment>
<sequence>MSNHRSPNNSLLTSSGKSNAKKVPTSRFSRLAAIGGLVAKVVTNTVIDGTKQWAQGESTSMKSLVLHPKNIALLADKLAQMRGAAMKLGQLLSMDAGDLLPPELSQLLDRLRADAKAMPHKQLLSVLKANWGDNWLDNFSHFELQPFASASIGQVHLAYLENGQKLAVKVQYPGVAKAIESDVDNVATLLKLSGLLPEHIQIDGLIAEAKKQLLVEADYRQEASFIGRYKTHLKSEPFCLPEVFNPLSTSSILSMNFIEGVSIDKLGNAPQAARDKAVEQLIDLFFRELFDFSLMQTDPNFANFLYQEDTQQIALLDFGATRNIPTHISQGYLSLINAAMQGNESQMIASAKQLGFFTDDISADYLAQILTIFKLASEPLTCDNSYDFANSNLAQRIKTQGMNIQRQQDQWHTPPVDAIFIHRKLAGIYLLAAKLGAKVNVKALFMPYSKLATNA</sequence>
<evidence type="ECO:0000256" key="5">
    <source>
        <dbReference type="SAM" id="MobiDB-lite"/>
    </source>
</evidence>
<feature type="region of interest" description="Disordered" evidence="5">
    <location>
        <begin position="1"/>
        <end position="23"/>
    </location>
</feature>
<feature type="compositionally biased region" description="Polar residues" evidence="5">
    <location>
        <begin position="1"/>
        <end position="18"/>
    </location>
</feature>
<dbReference type="GO" id="GO:0006744">
    <property type="term" value="P:ubiquinone biosynthetic process"/>
    <property type="evidence" value="ECO:0007669"/>
    <property type="project" value="TreeGrafter"/>
</dbReference>
<keyword evidence="8" id="KW-1185">Reference proteome</keyword>
<dbReference type="InterPro" id="IPR004147">
    <property type="entry name" value="ABC1_dom"/>
</dbReference>
<dbReference type="InterPro" id="IPR011009">
    <property type="entry name" value="Kinase-like_dom_sf"/>
</dbReference>
<keyword evidence="3" id="KW-0547">Nucleotide-binding</keyword>
<evidence type="ECO:0000256" key="2">
    <source>
        <dbReference type="ARBA" id="ARBA00022679"/>
    </source>
</evidence>
<dbReference type="GO" id="GO:0005524">
    <property type="term" value="F:ATP binding"/>
    <property type="evidence" value="ECO:0007669"/>
    <property type="project" value="UniProtKB-KW"/>
</dbReference>
<evidence type="ECO:0000256" key="3">
    <source>
        <dbReference type="ARBA" id="ARBA00022741"/>
    </source>
</evidence>
<name>A0A3E0U1D2_9GAMM</name>
<dbReference type="Proteomes" id="UP000256899">
    <property type="component" value="Unassembled WGS sequence"/>
</dbReference>
<evidence type="ECO:0000256" key="4">
    <source>
        <dbReference type="ARBA" id="ARBA00022840"/>
    </source>
</evidence>
<dbReference type="PANTHER" id="PTHR43851">
    <property type="match status" value="1"/>
</dbReference>
<keyword evidence="2" id="KW-0808">Transferase</keyword>
<keyword evidence="4" id="KW-0067">ATP-binding</keyword>
<evidence type="ECO:0000313" key="7">
    <source>
        <dbReference type="EMBL" id="REL29842.1"/>
    </source>
</evidence>
<dbReference type="PANTHER" id="PTHR43851:SF3">
    <property type="entry name" value="COENZYME Q8"/>
    <property type="match status" value="1"/>
</dbReference>